<dbReference type="PANTHER" id="PTHR43289:SF6">
    <property type="entry name" value="SERINE_THREONINE-PROTEIN KINASE NEKL-3"/>
    <property type="match status" value="1"/>
</dbReference>
<evidence type="ECO:0000313" key="8">
    <source>
        <dbReference type="Proteomes" id="UP000075604"/>
    </source>
</evidence>
<dbReference type="GO" id="GO:0005524">
    <property type="term" value="F:ATP binding"/>
    <property type="evidence" value="ECO:0007669"/>
    <property type="project" value="UniProtKB-UniRule"/>
</dbReference>
<dbReference type="GO" id="GO:0004674">
    <property type="term" value="F:protein serine/threonine kinase activity"/>
    <property type="evidence" value="ECO:0007669"/>
    <property type="project" value="TreeGrafter"/>
</dbReference>
<evidence type="ECO:0000259" key="6">
    <source>
        <dbReference type="PROSITE" id="PS50011"/>
    </source>
</evidence>
<dbReference type="InterPro" id="IPR008266">
    <property type="entry name" value="Tyr_kinase_AS"/>
</dbReference>
<keyword evidence="2 5" id="KW-0547">Nucleotide-binding</keyword>
<dbReference type="InterPro" id="IPR016187">
    <property type="entry name" value="CTDL_fold"/>
</dbReference>
<gene>
    <name evidence="7" type="ORF">BE04_20360</name>
</gene>
<dbReference type="Pfam" id="PF03781">
    <property type="entry name" value="FGE-sulfatase"/>
    <property type="match status" value="1"/>
</dbReference>
<evidence type="ECO:0000313" key="7">
    <source>
        <dbReference type="EMBL" id="KYF57873.1"/>
    </source>
</evidence>
<dbReference type="SUPFAM" id="SSF56112">
    <property type="entry name" value="Protein kinase-like (PK-like)"/>
    <property type="match status" value="1"/>
</dbReference>
<dbReference type="EMBL" id="JELX01001742">
    <property type="protein sequence ID" value="KYF57873.1"/>
    <property type="molecule type" value="Genomic_DNA"/>
</dbReference>
<dbReference type="Gene3D" id="3.30.200.20">
    <property type="entry name" value="Phosphorylase Kinase, domain 1"/>
    <property type="match status" value="1"/>
</dbReference>
<evidence type="ECO:0000256" key="1">
    <source>
        <dbReference type="ARBA" id="ARBA00022679"/>
    </source>
</evidence>
<keyword evidence="1" id="KW-0808">Transferase</keyword>
<dbReference type="AlphaFoldDB" id="A0A150PQE6"/>
<feature type="binding site" evidence="5">
    <location>
        <position position="104"/>
    </location>
    <ligand>
        <name>ATP</name>
        <dbReference type="ChEBI" id="CHEBI:30616"/>
    </ligand>
</feature>
<comment type="caution">
    <text evidence="7">The sequence shown here is derived from an EMBL/GenBank/DDBJ whole genome shotgun (WGS) entry which is preliminary data.</text>
</comment>
<feature type="domain" description="Protein kinase" evidence="6">
    <location>
        <begin position="75"/>
        <end position="368"/>
    </location>
</feature>
<dbReference type="InterPro" id="IPR005532">
    <property type="entry name" value="SUMF_dom"/>
</dbReference>
<dbReference type="PROSITE" id="PS50011">
    <property type="entry name" value="PROTEIN_KINASE_DOM"/>
    <property type="match status" value="1"/>
</dbReference>
<dbReference type="Gene3D" id="1.10.510.10">
    <property type="entry name" value="Transferase(Phosphotransferase) domain 1"/>
    <property type="match status" value="1"/>
</dbReference>
<evidence type="ECO:0000256" key="3">
    <source>
        <dbReference type="ARBA" id="ARBA00022777"/>
    </source>
</evidence>
<dbReference type="InterPro" id="IPR000719">
    <property type="entry name" value="Prot_kinase_dom"/>
</dbReference>
<organism evidence="7 8">
    <name type="scientific">Sorangium cellulosum</name>
    <name type="common">Polyangium cellulosum</name>
    <dbReference type="NCBI Taxonomy" id="56"/>
    <lineage>
        <taxon>Bacteria</taxon>
        <taxon>Pseudomonadati</taxon>
        <taxon>Myxococcota</taxon>
        <taxon>Polyangia</taxon>
        <taxon>Polyangiales</taxon>
        <taxon>Polyangiaceae</taxon>
        <taxon>Sorangium</taxon>
    </lineage>
</organism>
<dbReference type="CDD" id="cd14014">
    <property type="entry name" value="STKc_PknB_like"/>
    <property type="match status" value="1"/>
</dbReference>
<keyword evidence="4 5" id="KW-0067">ATP-binding</keyword>
<name>A0A150PQE6_SORCE</name>
<accession>A0A150PQE6</accession>
<dbReference type="InterPro" id="IPR017441">
    <property type="entry name" value="Protein_kinase_ATP_BS"/>
</dbReference>
<reference evidence="7 8" key="1">
    <citation type="submission" date="2014-02" db="EMBL/GenBank/DDBJ databases">
        <title>The small core and large imbalanced accessory genome model reveals a collaborative survival strategy of Sorangium cellulosum strains in nature.</title>
        <authorList>
            <person name="Han K."/>
            <person name="Peng R."/>
            <person name="Blom J."/>
            <person name="Li Y.-Z."/>
        </authorList>
    </citation>
    <scope>NUCLEOTIDE SEQUENCE [LARGE SCALE GENOMIC DNA]</scope>
    <source>
        <strain evidence="7 8">So0157-18</strain>
    </source>
</reference>
<dbReference type="SUPFAM" id="SSF56436">
    <property type="entry name" value="C-type lectin-like"/>
    <property type="match status" value="1"/>
</dbReference>
<dbReference type="Gene3D" id="3.90.1580.10">
    <property type="entry name" value="paralog of FGE (formylglycine-generating enzyme)"/>
    <property type="match status" value="1"/>
</dbReference>
<evidence type="ECO:0000256" key="5">
    <source>
        <dbReference type="PROSITE-ProRule" id="PRU10141"/>
    </source>
</evidence>
<evidence type="ECO:0000256" key="2">
    <source>
        <dbReference type="ARBA" id="ARBA00022741"/>
    </source>
</evidence>
<sequence>MRSPDVDPVHCRRRTWTMIERLRLIAEKHGIGGDALRELMELYECSLPRTPTHRIGDAHRDLPAPSAPEELRRRYEDLGRIGLGGFSEVREVWDRHVGRCVALKMQLPARSSPDDSARFRQEVALTARLQHPGVVPLYDWGELPDGRIWFTMKRVRGDTIGKRTAALHRLGGPEFVLALRRLLDDFRRLCEPVAHAHAQRVIHRDISPQNLMVGDLGEVHVMDWGLARDLGGGAAPALPWTASGPAAPDPSETSVRTRVAGTPFYMSPEQAHGEIAAMGPASDVYAFGSVLYEILSGHPPYTPSRGSMEAAEQIIERVRSGPPRPIENVARVEVPEELHALCRRAMEREPEGRYADAGALMEAVRDWLDGADRQERAVRIVEEAHREHRARIARRRAEADQRRAASRELLDRLNSFDRAQDKAEGWQLADEAAAIEQEALREEIYWTQKLRSALNEVPGLEQAHAALAEHYAESLLRAEAEHDRPAVTRFAALLEDHARHLPEDGRARYEALLRGDARLSLVTEPEDARVAIKPYEPVRRYLMASEERARTAIAPLRQLGLQRGSYLLILTAPGHRGVRYPVALGGDEHWDGVRPGGTIPHPIRLLRDDELGPDDVYVPAGWFIAGGDPRAGESLPRRRLWLDGFVIRKHPVTNAEYVDFLNALVEEGRAREARQHCPRQAPGATLSDDAPLAYAIDERSGRYHLKAPEVERALPVVFVDWHAAMAYAAYWAGRTGLPWRLPSELEWEKAARGVDGRFMPWGDQIEPTWACVSGSHPERKRVMSVHDYPTDVSPYGVCGMAGNVRDWCVERWSLDGPRVDRGIVHVEPAPADDTTLRPARGGAWISVGDLGRLAVRYAELPTKRHGVLGFRLARSIDP</sequence>
<dbReference type="Proteomes" id="UP000075604">
    <property type="component" value="Unassembled WGS sequence"/>
</dbReference>
<proteinExistence type="predicted"/>
<dbReference type="Pfam" id="PF00069">
    <property type="entry name" value="Pkinase"/>
    <property type="match status" value="1"/>
</dbReference>
<protein>
    <recommendedName>
        <fullName evidence="6">Protein kinase domain-containing protein</fullName>
    </recommendedName>
</protein>
<dbReference type="PROSITE" id="PS00107">
    <property type="entry name" value="PROTEIN_KINASE_ATP"/>
    <property type="match status" value="1"/>
</dbReference>
<evidence type="ECO:0000256" key="4">
    <source>
        <dbReference type="ARBA" id="ARBA00022840"/>
    </source>
</evidence>
<dbReference type="PANTHER" id="PTHR43289">
    <property type="entry name" value="MITOGEN-ACTIVATED PROTEIN KINASE KINASE KINASE 20-RELATED"/>
    <property type="match status" value="1"/>
</dbReference>
<keyword evidence="3" id="KW-0418">Kinase</keyword>
<dbReference type="PROSITE" id="PS00109">
    <property type="entry name" value="PROTEIN_KINASE_TYR"/>
    <property type="match status" value="1"/>
</dbReference>
<dbReference type="InterPro" id="IPR042095">
    <property type="entry name" value="SUMF_sf"/>
</dbReference>
<dbReference type="InterPro" id="IPR011009">
    <property type="entry name" value="Kinase-like_dom_sf"/>
</dbReference>